<protein>
    <submittedName>
        <fullName evidence="12">Cellulose synthase-like protein E1</fullName>
    </submittedName>
</protein>
<accession>A0AAE1W583</accession>
<feature type="transmembrane region" description="Helical" evidence="11">
    <location>
        <begin position="628"/>
        <end position="647"/>
    </location>
</feature>
<feature type="binding site" evidence="10">
    <location>
        <position position="293"/>
    </location>
    <ligand>
        <name>Mn(2+)</name>
        <dbReference type="ChEBI" id="CHEBI:29035"/>
    </ligand>
</feature>
<keyword evidence="7" id="KW-0961">Cell wall biogenesis/degradation</keyword>
<evidence type="ECO:0000256" key="1">
    <source>
        <dbReference type="ARBA" id="ARBA00004127"/>
    </source>
</evidence>
<evidence type="ECO:0000256" key="5">
    <source>
        <dbReference type="ARBA" id="ARBA00022989"/>
    </source>
</evidence>
<dbReference type="GO" id="GO:0012505">
    <property type="term" value="C:endomembrane system"/>
    <property type="evidence" value="ECO:0007669"/>
    <property type="project" value="UniProtKB-SubCell"/>
</dbReference>
<sequence length="718" mass="81434">MSAKNGEEDVPPLFVTKAAKGRAAHRLLCFTIMVGIVLIWVYRLGRIPGAGRPGRYAWVGVFVSEVLFGLYWVITQACRWRVVYRYPFRDRLSSTRYKDKLPAVDVFVCTADPMLEPPILVINTVLSIMSYNYPPEKLGVYLSDDGCSELTFYALLEASEFSKYWIPFCKNYNVELELLKSILVRTMYEDMKRRIESAGQKGCVLQEIKDRHKGFLEWGSKITKQDHQSIVQILIDGWNSKATDIDENRLPTLVYLSREKRPGWAHNFKAGSMNSLIRVSSEISNSPIILNLDCDMYSNDPNAIQDALCFFLDKKQGQQISYVQYPQCFRNVTENDIYANASCATFKIELAGLDGFGGALYIGTGCFHRRESLLGKVYSKDHRLELQSVEDNIKGRTVEELEAASKPLADCRYENGTLWGEEMGLVYGYPVEDIVTGLTIQCRGWNPVYYNPSKNAFLGVAPTTLDIALIQFKRWSEGMFQIFFSKYCPFIHGHGKIKMGAQMGYCIYLLWALLSLPTLCYSVVPALCLVQNVPLFPKVSSWWFIPFAYVFAAKTAYSLVEELTCGGTLQGWWNLQRMWLFRRTTSYFFAFIDTVSKHLGLSETSFALTAKVVDDEVRKRYEKEIIEFGSSSIVHLMISTLAFLNLFSFGYGIKNAVFSGAEALSEFMPQIIVSGLIVMVNYPVYEAFFIRRDKGSIPSSVVFKSVAIASVACLIPIY</sequence>
<feature type="transmembrane region" description="Helical" evidence="11">
    <location>
        <begin position="667"/>
        <end position="685"/>
    </location>
</feature>
<dbReference type="Pfam" id="PF03552">
    <property type="entry name" value="Cellulose_synt"/>
    <property type="match status" value="3"/>
</dbReference>
<comment type="subcellular location">
    <subcellularLocation>
        <location evidence="1">Endomembrane system</location>
        <topology evidence="1">Multi-pass membrane protein</topology>
    </subcellularLocation>
</comment>
<feature type="active site" evidence="8">
    <location>
        <position position="433"/>
    </location>
</feature>
<name>A0AAE1W583_9LAMI</name>
<organism evidence="12 13">
    <name type="scientific">Sesamum angolense</name>
    <dbReference type="NCBI Taxonomy" id="2727404"/>
    <lineage>
        <taxon>Eukaryota</taxon>
        <taxon>Viridiplantae</taxon>
        <taxon>Streptophyta</taxon>
        <taxon>Embryophyta</taxon>
        <taxon>Tracheophyta</taxon>
        <taxon>Spermatophyta</taxon>
        <taxon>Magnoliopsida</taxon>
        <taxon>eudicotyledons</taxon>
        <taxon>Gunneridae</taxon>
        <taxon>Pentapetalae</taxon>
        <taxon>asterids</taxon>
        <taxon>lamiids</taxon>
        <taxon>Lamiales</taxon>
        <taxon>Pedaliaceae</taxon>
        <taxon>Sesamum</taxon>
    </lineage>
</organism>
<proteinExistence type="predicted"/>
<dbReference type="GO" id="GO:0030244">
    <property type="term" value="P:cellulose biosynthetic process"/>
    <property type="evidence" value="ECO:0007669"/>
    <property type="project" value="InterPro"/>
</dbReference>
<feature type="transmembrane region" description="Helical" evidence="11">
    <location>
        <begin position="539"/>
        <end position="560"/>
    </location>
</feature>
<dbReference type="GO" id="GO:0016020">
    <property type="term" value="C:membrane"/>
    <property type="evidence" value="ECO:0007669"/>
    <property type="project" value="InterPro"/>
</dbReference>
<feature type="transmembrane region" description="Helical" evidence="11">
    <location>
        <begin position="505"/>
        <end position="527"/>
    </location>
</feature>
<dbReference type="SUPFAM" id="SSF53448">
    <property type="entry name" value="Nucleotide-diphospho-sugar transferases"/>
    <property type="match status" value="1"/>
</dbReference>
<evidence type="ECO:0000313" key="13">
    <source>
        <dbReference type="Proteomes" id="UP001289374"/>
    </source>
</evidence>
<evidence type="ECO:0000256" key="10">
    <source>
        <dbReference type="PIRSR" id="PIRSR605150-3"/>
    </source>
</evidence>
<keyword evidence="6 11" id="KW-0472">Membrane</keyword>
<comment type="caution">
    <text evidence="12">The sequence shown here is derived from an EMBL/GenBank/DDBJ whole genome shotgun (WGS) entry which is preliminary data.</text>
</comment>
<feature type="transmembrane region" description="Helical" evidence="11">
    <location>
        <begin position="27"/>
        <end position="44"/>
    </location>
</feature>
<keyword evidence="2" id="KW-0328">Glycosyltransferase</keyword>
<evidence type="ECO:0000256" key="2">
    <source>
        <dbReference type="ARBA" id="ARBA00022676"/>
    </source>
</evidence>
<dbReference type="PANTHER" id="PTHR13301">
    <property type="entry name" value="X-BOX TRANSCRIPTION FACTOR-RELATED"/>
    <property type="match status" value="1"/>
</dbReference>
<evidence type="ECO:0000313" key="12">
    <source>
        <dbReference type="EMBL" id="KAK4386893.1"/>
    </source>
</evidence>
<feature type="transmembrane region" description="Helical" evidence="11">
    <location>
        <begin position="56"/>
        <end position="74"/>
    </location>
</feature>
<dbReference type="EMBL" id="JACGWL010000015">
    <property type="protein sequence ID" value="KAK4386893.1"/>
    <property type="molecule type" value="Genomic_DNA"/>
</dbReference>
<dbReference type="InterPro" id="IPR005150">
    <property type="entry name" value="Cellulose_synth"/>
</dbReference>
<evidence type="ECO:0000256" key="4">
    <source>
        <dbReference type="ARBA" id="ARBA00022692"/>
    </source>
</evidence>
<dbReference type="Proteomes" id="UP001289374">
    <property type="component" value="Unassembled WGS sequence"/>
</dbReference>
<feature type="binding site" evidence="9">
    <location>
        <position position="116"/>
    </location>
    <ligand>
        <name>UDP-alpha-D-glucose</name>
        <dbReference type="ChEBI" id="CHEBI:58885"/>
    </ligand>
</feature>
<dbReference type="InterPro" id="IPR029044">
    <property type="entry name" value="Nucleotide-diphossugar_trans"/>
</dbReference>
<gene>
    <name evidence="12" type="ORF">Sango_2559900</name>
</gene>
<dbReference type="GO" id="GO:0016760">
    <property type="term" value="F:cellulose synthase (UDP-forming) activity"/>
    <property type="evidence" value="ECO:0007669"/>
    <property type="project" value="InterPro"/>
</dbReference>
<evidence type="ECO:0000256" key="9">
    <source>
        <dbReference type="PIRSR" id="PIRSR605150-2"/>
    </source>
</evidence>
<evidence type="ECO:0000256" key="8">
    <source>
        <dbReference type="PIRSR" id="PIRSR605150-1"/>
    </source>
</evidence>
<evidence type="ECO:0000256" key="6">
    <source>
        <dbReference type="ARBA" id="ARBA00023136"/>
    </source>
</evidence>
<evidence type="ECO:0000256" key="7">
    <source>
        <dbReference type="ARBA" id="ARBA00023316"/>
    </source>
</evidence>
<evidence type="ECO:0000256" key="3">
    <source>
        <dbReference type="ARBA" id="ARBA00022679"/>
    </source>
</evidence>
<keyword evidence="4 11" id="KW-0812">Transmembrane</keyword>
<feature type="binding site" evidence="9">
    <location>
        <position position="145"/>
    </location>
    <ligand>
        <name>UDP-alpha-D-glucose</name>
        <dbReference type="ChEBI" id="CHEBI:58885"/>
    </ligand>
</feature>
<reference evidence="12" key="1">
    <citation type="submission" date="2020-06" db="EMBL/GenBank/DDBJ databases">
        <authorList>
            <person name="Li T."/>
            <person name="Hu X."/>
            <person name="Zhang T."/>
            <person name="Song X."/>
            <person name="Zhang H."/>
            <person name="Dai N."/>
            <person name="Sheng W."/>
            <person name="Hou X."/>
            <person name="Wei L."/>
        </authorList>
    </citation>
    <scope>NUCLEOTIDE SEQUENCE</scope>
    <source>
        <strain evidence="12">K16</strain>
        <tissue evidence="12">Leaf</tissue>
    </source>
</reference>
<feature type="active site" evidence="8">
    <location>
        <position position="145"/>
    </location>
</feature>
<evidence type="ECO:0000256" key="11">
    <source>
        <dbReference type="SAM" id="Phobius"/>
    </source>
</evidence>
<reference evidence="12" key="2">
    <citation type="journal article" date="2024" name="Plant">
        <title>Genomic evolution and insights into agronomic trait innovations of Sesamum species.</title>
        <authorList>
            <person name="Miao H."/>
            <person name="Wang L."/>
            <person name="Qu L."/>
            <person name="Liu H."/>
            <person name="Sun Y."/>
            <person name="Le M."/>
            <person name="Wang Q."/>
            <person name="Wei S."/>
            <person name="Zheng Y."/>
            <person name="Lin W."/>
            <person name="Duan Y."/>
            <person name="Cao H."/>
            <person name="Xiong S."/>
            <person name="Wang X."/>
            <person name="Wei L."/>
            <person name="Li C."/>
            <person name="Ma Q."/>
            <person name="Ju M."/>
            <person name="Zhao R."/>
            <person name="Li G."/>
            <person name="Mu C."/>
            <person name="Tian Q."/>
            <person name="Mei H."/>
            <person name="Zhang T."/>
            <person name="Gao T."/>
            <person name="Zhang H."/>
        </authorList>
    </citation>
    <scope>NUCLEOTIDE SEQUENCE</scope>
    <source>
        <strain evidence="12">K16</strain>
    </source>
</reference>
<dbReference type="AlphaFoldDB" id="A0AAE1W583"/>
<keyword evidence="5 11" id="KW-1133">Transmembrane helix</keyword>
<keyword evidence="3" id="KW-0808">Transferase</keyword>
<keyword evidence="13" id="KW-1185">Reference proteome</keyword>
<feature type="binding site" evidence="10">
    <location>
        <position position="269"/>
    </location>
    <ligand>
        <name>Mn(2+)</name>
        <dbReference type="ChEBI" id="CHEBI:29035"/>
    </ligand>
</feature>
<dbReference type="GO" id="GO:0071555">
    <property type="term" value="P:cell wall organization"/>
    <property type="evidence" value="ECO:0007669"/>
    <property type="project" value="UniProtKB-KW"/>
</dbReference>
<dbReference type="Gene3D" id="3.90.550.10">
    <property type="entry name" value="Spore Coat Polysaccharide Biosynthesis Protein SpsA, Chain A"/>
    <property type="match status" value="1"/>
</dbReference>